<dbReference type="OrthoDB" id="2440340at2759"/>
<keyword evidence="3" id="KW-1185">Reference proteome</keyword>
<accession>A0A9N9E1R0</accession>
<evidence type="ECO:0000256" key="1">
    <source>
        <dbReference type="SAM" id="MobiDB-lite"/>
    </source>
</evidence>
<feature type="compositionally biased region" description="Polar residues" evidence="1">
    <location>
        <begin position="737"/>
        <end position="746"/>
    </location>
</feature>
<comment type="caution">
    <text evidence="2">The sequence shown here is derived from an EMBL/GenBank/DDBJ whole genome shotgun (WGS) entry which is preliminary data.</text>
</comment>
<feature type="compositionally biased region" description="Basic and acidic residues" evidence="1">
    <location>
        <begin position="765"/>
        <end position="783"/>
    </location>
</feature>
<evidence type="ECO:0000313" key="3">
    <source>
        <dbReference type="Proteomes" id="UP000789405"/>
    </source>
</evidence>
<dbReference type="EMBL" id="CAJVPY010006049">
    <property type="protein sequence ID" value="CAG8655265.1"/>
    <property type="molecule type" value="Genomic_DNA"/>
</dbReference>
<dbReference type="AlphaFoldDB" id="A0A9N9E1R0"/>
<feature type="region of interest" description="Disordered" evidence="1">
    <location>
        <begin position="715"/>
        <end position="783"/>
    </location>
</feature>
<reference evidence="2" key="1">
    <citation type="submission" date="2021-06" db="EMBL/GenBank/DDBJ databases">
        <authorList>
            <person name="Kallberg Y."/>
            <person name="Tangrot J."/>
            <person name="Rosling A."/>
        </authorList>
    </citation>
    <scope>NUCLEOTIDE SEQUENCE</scope>
    <source>
        <strain evidence="2">MA453B</strain>
    </source>
</reference>
<dbReference type="Proteomes" id="UP000789405">
    <property type="component" value="Unassembled WGS sequence"/>
</dbReference>
<gene>
    <name evidence="2" type="ORF">DERYTH_LOCUS10404</name>
</gene>
<feature type="region of interest" description="Disordered" evidence="1">
    <location>
        <begin position="326"/>
        <end position="347"/>
    </location>
</feature>
<evidence type="ECO:0000313" key="2">
    <source>
        <dbReference type="EMBL" id="CAG8655265.1"/>
    </source>
</evidence>
<organism evidence="2 3">
    <name type="scientific">Dentiscutata erythropus</name>
    <dbReference type="NCBI Taxonomy" id="1348616"/>
    <lineage>
        <taxon>Eukaryota</taxon>
        <taxon>Fungi</taxon>
        <taxon>Fungi incertae sedis</taxon>
        <taxon>Mucoromycota</taxon>
        <taxon>Glomeromycotina</taxon>
        <taxon>Glomeromycetes</taxon>
        <taxon>Diversisporales</taxon>
        <taxon>Gigasporaceae</taxon>
        <taxon>Dentiscutata</taxon>
    </lineage>
</organism>
<protein>
    <submittedName>
        <fullName evidence="2">27461_t:CDS:1</fullName>
    </submittedName>
</protein>
<sequence length="783" mass="90053">MFINTLVEGKISVKALIDTSSKFNTISKSLFDKLKEDYRICDPVENLYKDVIGEIKCLDLQFCYKGKWRSLDGTEQKLALDILPKPMTAMLEFSPNSNPSPKDIEDIIRFIIHAVEKGTSHHIISDSHKYQHCHTGSYGKKKKNGKSKVARTISVFESESSVSDSSNSSTSSLEIKVTHAYKTRAVKKCPIRKRKEDSRWKSRLPYFQNNETWSLIDFLQWSIVYAKDFGKKEEEHRTYKICLEQLTQSPHLLKSHDSKPVQRLASLCLKSLEKEKNLSVVGAFWKNKTNVMKTLKRASALNSQNLINQMLDLHHDFSEALSNTTRETIEPALKRKSSPNPSERRTKKVVINPRNQTEYDSDVSDTTLEDWNEEKPEEFDAHTVTAPTIGLFYKGQSYWSSYEMSFQKIDEERKWHLSSGRNVEDVLYAYASKLEYEQPAHSFIIDTSDNNIKNLFTKTEWEEVIGTNKRTAPAIDKALVEHLLKEHFDFQYIHQVFSYLLDEYESSKNRLMQPHAEGWYAINVWSILIDKTFLNIPDIELVRGETCSVASSNRKNDDEMYRIKGQRKALGHRIDGIFQNTVNDYEYGGIEVAKTCQGPHDRKYLGNFLKLTKLLKDIFHQQSNIVDHDETVVKKIEIVGLLHSRLQLQQFLMDFGGGSCLRLRKETTRNIPLHLGNVMELISTVISILQAKLRIQHCIEVLKNEPEDELFLHEITQPPSRPSTPPRTGEKDISTKDALQSLVNSNDTPDDPSSDIIDKTLNSNDTHEQIISRNEESNTSSHE</sequence>
<proteinExistence type="predicted"/>
<feature type="non-terminal residue" evidence="2">
    <location>
        <position position="783"/>
    </location>
</feature>
<name>A0A9N9E1R0_9GLOM</name>